<proteinExistence type="predicted"/>
<organism evidence="1 2">
    <name type="scientific">Irpex rosettiformis</name>
    <dbReference type="NCBI Taxonomy" id="378272"/>
    <lineage>
        <taxon>Eukaryota</taxon>
        <taxon>Fungi</taxon>
        <taxon>Dikarya</taxon>
        <taxon>Basidiomycota</taxon>
        <taxon>Agaricomycotina</taxon>
        <taxon>Agaricomycetes</taxon>
        <taxon>Polyporales</taxon>
        <taxon>Irpicaceae</taxon>
        <taxon>Irpex</taxon>
    </lineage>
</organism>
<dbReference type="Proteomes" id="UP001055072">
    <property type="component" value="Unassembled WGS sequence"/>
</dbReference>
<name>A0ACB8TM83_9APHY</name>
<sequence length="80" mass="8449">MTDLCGGAPSLTIYIVVCARSTVVSLTLLIISSLSLVIILSTLIIITPLASSSLLLFASMFPMSLVLFLHVVIDSAFALH</sequence>
<comment type="caution">
    <text evidence="1">The sequence shown here is derived from an EMBL/GenBank/DDBJ whole genome shotgun (WGS) entry which is preliminary data.</text>
</comment>
<evidence type="ECO:0000313" key="1">
    <source>
        <dbReference type="EMBL" id="KAI0083121.1"/>
    </source>
</evidence>
<gene>
    <name evidence="1" type="ORF">BDY19DRAFT_998842</name>
</gene>
<accession>A0ACB8TM83</accession>
<reference evidence="1" key="1">
    <citation type="journal article" date="2021" name="Environ. Microbiol.">
        <title>Gene family expansions and transcriptome signatures uncover fungal adaptations to wood decay.</title>
        <authorList>
            <person name="Hage H."/>
            <person name="Miyauchi S."/>
            <person name="Viragh M."/>
            <person name="Drula E."/>
            <person name="Min B."/>
            <person name="Chaduli D."/>
            <person name="Navarro D."/>
            <person name="Favel A."/>
            <person name="Norest M."/>
            <person name="Lesage-Meessen L."/>
            <person name="Balint B."/>
            <person name="Merenyi Z."/>
            <person name="de Eugenio L."/>
            <person name="Morin E."/>
            <person name="Martinez A.T."/>
            <person name="Baldrian P."/>
            <person name="Stursova M."/>
            <person name="Martinez M.J."/>
            <person name="Novotny C."/>
            <person name="Magnuson J.K."/>
            <person name="Spatafora J.W."/>
            <person name="Maurice S."/>
            <person name="Pangilinan J."/>
            <person name="Andreopoulos W."/>
            <person name="LaButti K."/>
            <person name="Hundley H."/>
            <person name="Na H."/>
            <person name="Kuo A."/>
            <person name="Barry K."/>
            <person name="Lipzen A."/>
            <person name="Henrissat B."/>
            <person name="Riley R."/>
            <person name="Ahrendt S."/>
            <person name="Nagy L.G."/>
            <person name="Grigoriev I.V."/>
            <person name="Martin F."/>
            <person name="Rosso M.N."/>
        </authorList>
    </citation>
    <scope>NUCLEOTIDE SEQUENCE</scope>
    <source>
        <strain evidence="1">CBS 384.51</strain>
    </source>
</reference>
<dbReference type="EMBL" id="MU274993">
    <property type="protein sequence ID" value="KAI0083121.1"/>
    <property type="molecule type" value="Genomic_DNA"/>
</dbReference>
<protein>
    <submittedName>
        <fullName evidence="1">Uncharacterized protein</fullName>
    </submittedName>
</protein>
<evidence type="ECO:0000313" key="2">
    <source>
        <dbReference type="Proteomes" id="UP001055072"/>
    </source>
</evidence>
<keyword evidence="2" id="KW-1185">Reference proteome</keyword>